<reference evidence="2 3" key="2">
    <citation type="submission" date="2024-08" db="EMBL/GenBank/DDBJ databases">
        <title>Phylogenomic analyses of a clade within the roseobacter group suggest taxonomic reassignments of species of the genera Aestuariivita, Citreicella, Loktanella, Nautella, Pelagibaca, Ruegeria, Thalassobius, Thiobacimonas and Tropicibacter, and the proposal o.</title>
        <authorList>
            <person name="Jeon C.O."/>
        </authorList>
    </citation>
    <scope>NUCLEOTIDE SEQUENCE [LARGE SCALE GENOMIC DNA]</scope>
    <source>
        <strain evidence="2 3">SS1-5</strain>
    </source>
</reference>
<feature type="chain" id="PRO_5043002390" evidence="1">
    <location>
        <begin position="20"/>
        <end position="256"/>
    </location>
</feature>
<gene>
    <name evidence="2" type="ORF">AABB31_20560</name>
</gene>
<organism evidence="2 3">
    <name type="scientific">Yoonia rhodophyticola</name>
    <dbReference type="NCBI Taxonomy" id="3137370"/>
    <lineage>
        <taxon>Bacteria</taxon>
        <taxon>Pseudomonadati</taxon>
        <taxon>Pseudomonadota</taxon>
        <taxon>Alphaproteobacteria</taxon>
        <taxon>Rhodobacterales</taxon>
        <taxon>Paracoccaceae</taxon>
        <taxon>Yoonia</taxon>
    </lineage>
</organism>
<protein>
    <submittedName>
        <fullName evidence="2">Uncharacterized protein</fullName>
    </submittedName>
</protein>
<reference evidence="3" key="1">
    <citation type="submission" date="2024-04" db="EMBL/GenBank/DDBJ databases">
        <title>Phylogenomic analyses of a clade within the roseobacter group suggest taxonomic reassignments of species of the genera Aestuariivita, Citreicella, Loktanella, Nautella, Pelagibaca, Ruegeria, Thalassobius, Thiobacimonas and Tropicibacter, and the proposal o.</title>
        <authorList>
            <person name="Jeon C.O."/>
        </authorList>
    </citation>
    <scope>NUCLEOTIDE SEQUENCE [LARGE SCALE GENOMIC DNA]</scope>
    <source>
        <strain evidence="3">SS1-5</strain>
    </source>
</reference>
<dbReference type="KEGG" id="yrh:AABB31_20560"/>
<proteinExistence type="predicted"/>
<dbReference type="RefSeq" id="WP_342076620.1">
    <property type="nucleotide sequence ID" value="NZ_CP151767.2"/>
</dbReference>
<evidence type="ECO:0000256" key="1">
    <source>
        <dbReference type="SAM" id="SignalP"/>
    </source>
</evidence>
<evidence type="ECO:0000313" key="2">
    <source>
        <dbReference type="EMBL" id="WZU67309.1"/>
    </source>
</evidence>
<accession>A0AAN0M942</accession>
<sequence>MRIAAIVLGLALCATAAWATPPYRNSVASNDIAFITADDPNGLNCVVSLGRATREMPDPRIDDLFAKARIHEARFADGVNTEIWVHDDIGAAAPAYAQKVGRAMGHLPTAMRRKLDHVVVLAGDGSAFAEDVGQFFVLFAENIDTRLANDDLEETVFHETVHATLDIPHAGSAAWRAAQAADRDAITAYAANNLGKEDLAETALFAYALVETPGRLSSRVVTQLETRVPRRIAYLRALFADMSPRFQQVAPALPCN</sequence>
<dbReference type="EMBL" id="CP151767">
    <property type="protein sequence ID" value="WZU67309.1"/>
    <property type="molecule type" value="Genomic_DNA"/>
</dbReference>
<dbReference type="Proteomes" id="UP001470809">
    <property type="component" value="Chromosome"/>
</dbReference>
<evidence type="ECO:0000313" key="3">
    <source>
        <dbReference type="Proteomes" id="UP001470809"/>
    </source>
</evidence>
<name>A0AAN0M942_9RHOB</name>
<keyword evidence="1" id="KW-0732">Signal</keyword>
<dbReference type="AlphaFoldDB" id="A0AAN0M942"/>
<keyword evidence="3" id="KW-1185">Reference proteome</keyword>
<feature type="signal peptide" evidence="1">
    <location>
        <begin position="1"/>
        <end position="19"/>
    </location>
</feature>